<dbReference type="STRING" id="113226.A0A139I2K7"/>
<dbReference type="GO" id="GO:0055085">
    <property type="term" value="P:transmembrane transport"/>
    <property type="evidence" value="ECO:0007669"/>
    <property type="project" value="InterPro"/>
</dbReference>
<evidence type="ECO:0000313" key="3">
    <source>
        <dbReference type="Proteomes" id="UP000073492"/>
    </source>
</evidence>
<dbReference type="Gene3D" id="3.40.50.1580">
    <property type="entry name" value="Nucleoside phosphorylase domain"/>
    <property type="match status" value="1"/>
</dbReference>
<reference evidence="2 3" key="1">
    <citation type="submission" date="2015-07" db="EMBL/GenBank/DDBJ databases">
        <title>Comparative genomics of the Sigatoka disease complex on banana suggests a link between parallel evolutionary changes in Pseudocercospora fijiensis and Pseudocercospora eumusae and increased virulence on the banana host.</title>
        <authorList>
            <person name="Chang T.-C."/>
            <person name="Salvucci A."/>
            <person name="Crous P.W."/>
            <person name="Stergiopoulos I."/>
        </authorList>
    </citation>
    <scope>NUCLEOTIDE SEQUENCE [LARGE SCALE GENOMIC DNA]</scope>
    <source>
        <strain evidence="2 3">CBS 116634</strain>
    </source>
</reference>
<name>A0A139I2K7_9PEZI</name>
<comment type="caution">
    <text evidence="2">The sequence shown here is derived from an EMBL/GenBank/DDBJ whole genome shotgun (WGS) entry which is preliminary data.</text>
</comment>
<dbReference type="OrthoDB" id="2331083at2759"/>
<dbReference type="GO" id="GO:0009116">
    <property type="term" value="P:nucleoside metabolic process"/>
    <property type="evidence" value="ECO:0007669"/>
    <property type="project" value="InterPro"/>
</dbReference>
<dbReference type="PANTHER" id="PTHR38643:SF1">
    <property type="entry name" value="PURINE NUCLEOSIDE PERMEASE C285.05-RELATED"/>
    <property type="match status" value="1"/>
</dbReference>
<dbReference type="Proteomes" id="UP000073492">
    <property type="component" value="Unassembled WGS sequence"/>
</dbReference>
<sequence>MFASEEETWYDRPDINLITHNVTVPGFSPSFPQAHCTADGAVCQFTTGMGEINAASSVTALWMSGCFDLSKTYFLIAGIGGVNPHVATTGSINLARYVVQFDLQYEFDRTQVPSNWASGYVPQGSYLPSSYPGPYPGSIYGTEAFEVNENLKKRALTLASRATLNDTKTAQAYRKKYGYSPAQDPPTVVECDSGTSNVYWSGSVLGDTFTNYTKLLTNGSGLYCNSQQEDNASLEGLLRGHLAGKLDFGRIVIMRTASDFDRAPPGVSETFHLLEAEQGGFSVAIENIYQAGIEIVKDVVEHWGDTYEAGINATNYIGDLYNSLGQDGSVVPDIGTAEIYIN</sequence>
<dbReference type="AlphaFoldDB" id="A0A139I2K7"/>
<comment type="function">
    <text evidence="1">Nucleoside permease that transports adenosine and guanosine.</text>
</comment>
<evidence type="ECO:0000313" key="2">
    <source>
        <dbReference type="EMBL" id="KXT08919.1"/>
    </source>
</evidence>
<organism evidence="2 3">
    <name type="scientific">Pseudocercospora musae</name>
    <dbReference type="NCBI Taxonomy" id="113226"/>
    <lineage>
        <taxon>Eukaryota</taxon>
        <taxon>Fungi</taxon>
        <taxon>Dikarya</taxon>
        <taxon>Ascomycota</taxon>
        <taxon>Pezizomycotina</taxon>
        <taxon>Dothideomycetes</taxon>
        <taxon>Dothideomycetidae</taxon>
        <taxon>Mycosphaerellales</taxon>
        <taxon>Mycosphaerellaceae</taxon>
        <taxon>Pseudocercospora</taxon>
    </lineage>
</organism>
<evidence type="ECO:0008006" key="4">
    <source>
        <dbReference type="Google" id="ProtNLM"/>
    </source>
</evidence>
<evidence type="ECO:0000256" key="1">
    <source>
        <dbReference type="PIRNR" id="PIRNR013171"/>
    </source>
</evidence>
<dbReference type="InterPro" id="IPR035994">
    <property type="entry name" value="Nucleoside_phosphorylase_sf"/>
</dbReference>
<proteinExistence type="inferred from homology"/>
<protein>
    <recommendedName>
        <fullName evidence="4">Purine nucleoside permease</fullName>
    </recommendedName>
</protein>
<keyword evidence="1" id="KW-0813">Transport</keyword>
<accession>A0A139I2K7</accession>
<comment type="similarity">
    <text evidence="1">Belongs to the NUP family.</text>
</comment>
<keyword evidence="3" id="KW-1185">Reference proteome</keyword>
<dbReference type="GO" id="GO:0003824">
    <property type="term" value="F:catalytic activity"/>
    <property type="evidence" value="ECO:0007669"/>
    <property type="project" value="InterPro"/>
</dbReference>
<dbReference type="EMBL" id="LFZO01000390">
    <property type="protein sequence ID" value="KXT08919.1"/>
    <property type="molecule type" value="Genomic_DNA"/>
</dbReference>
<dbReference type="PIRSF" id="PIRSF013171">
    <property type="entry name" value="Pur_nuclsid_perm"/>
    <property type="match status" value="1"/>
</dbReference>
<dbReference type="GO" id="GO:0005783">
    <property type="term" value="C:endoplasmic reticulum"/>
    <property type="evidence" value="ECO:0007669"/>
    <property type="project" value="TreeGrafter"/>
</dbReference>
<dbReference type="Pfam" id="PF06516">
    <property type="entry name" value="NUP"/>
    <property type="match status" value="1"/>
</dbReference>
<gene>
    <name evidence="2" type="ORF">AC579_9364</name>
</gene>
<dbReference type="PANTHER" id="PTHR38643">
    <property type="entry name" value="PURINE NUCLEOSIDE PERMEASE C285.05-RELATED"/>
    <property type="match status" value="1"/>
</dbReference>
<dbReference type="InterPro" id="IPR009486">
    <property type="entry name" value="Pur_nuclsid_perm"/>
</dbReference>